<dbReference type="EMBL" id="KK104369">
    <property type="protein sequence ID" value="KIY94016.1"/>
    <property type="molecule type" value="Genomic_DNA"/>
</dbReference>
<evidence type="ECO:0000313" key="2">
    <source>
        <dbReference type="EMBL" id="KIY94016.1"/>
    </source>
</evidence>
<accession>A0A0D2LWV3</accession>
<reference evidence="2 3" key="1">
    <citation type="journal article" date="2013" name="BMC Genomics">
        <title>Reconstruction of the lipid metabolism for the microalga Monoraphidium neglectum from its genome sequence reveals characteristics suitable for biofuel production.</title>
        <authorList>
            <person name="Bogen C."/>
            <person name="Al-Dilaimi A."/>
            <person name="Albersmeier A."/>
            <person name="Wichmann J."/>
            <person name="Grundmann M."/>
            <person name="Rupp O."/>
            <person name="Lauersen K.J."/>
            <person name="Blifernez-Klassen O."/>
            <person name="Kalinowski J."/>
            <person name="Goesmann A."/>
            <person name="Mussgnug J.H."/>
            <person name="Kruse O."/>
        </authorList>
    </citation>
    <scope>NUCLEOTIDE SEQUENCE [LARGE SCALE GENOMIC DNA]</scope>
    <source>
        <strain evidence="2 3">SAG 48.87</strain>
    </source>
</reference>
<dbReference type="PANTHER" id="PTHR12560">
    <property type="entry name" value="LONGEVITY ASSURANCE FACTOR 1 LAG1"/>
    <property type="match status" value="1"/>
</dbReference>
<protein>
    <submittedName>
        <fullName evidence="2">Uncharacterized protein</fullName>
    </submittedName>
</protein>
<name>A0A0D2LWV3_9CHLO</name>
<keyword evidence="1" id="KW-0812">Transmembrane</keyword>
<dbReference type="OrthoDB" id="537032at2759"/>
<dbReference type="GO" id="GO:0005789">
    <property type="term" value="C:endoplasmic reticulum membrane"/>
    <property type="evidence" value="ECO:0007669"/>
    <property type="project" value="UniProtKB-SubCell"/>
</dbReference>
<keyword evidence="1" id="KW-1133">Transmembrane helix</keyword>
<dbReference type="KEGG" id="mng:MNEG_13946"/>
<dbReference type="GO" id="GO:0050291">
    <property type="term" value="F:sphingosine N-acyltransferase activity"/>
    <property type="evidence" value="ECO:0007669"/>
    <property type="project" value="InterPro"/>
</dbReference>
<dbReference type="STRING" id="145388.A0A0D2LWV3"/>
<dbReference type="PANTHER" id="PTHR12560:SF0">
    <property type="entry name" value="LD18904P"/>
    <property type="match status" value="1"/>
</dbReference>
<sequence length="163" mass="18975">MAAAVWESYRARVADAVAGKPWSDGVPGDWILGDRILDVTLLPIFFAFVFVALRAVAVKFVFEPIGVRVMEGRMKKTDRKWDEPKQAEFMRKWKESSWKCFIYIFFTIFVFAATVTKPFFWDPSKFWEGATKFPLNYYIPLEHVLFYTMQLGFYLQVCVAGPI</sequence>
<keyword evidence="1" id="KW-0472">Membrane</keyword>
<organism evidence="2 3">
    <name type="scientific">Monoraphidium neglectum</name>
    <dbReference type="NCBI Taxonomy" id="145388"/>
    <lineage>
        <taxon>Eukaryota</taxon>
        <taxon>Viridiplantae</taxon>
        <taxon>Chlorophyta</taxon>
        <taxon>core chlorophytes</taxon>
        <taxon>Chlorophyceae</taxon>
        <taxon>CS clade</taxon>
        <taxon>Sphaeropleales</taxon>
        <taxon>Selenastraceae</taxon>
        <taxon>Monoraphidium</taxon>
    </lineage>
</organism>
<feature type="transmembrane region" description="Helical" evidence="1">
    <location>
        <begin position="100"/>
        <end position="121"/>
    </location>
</feature>
<keyword evidence="3" id="KW-1185">Reference proteome</keyword>
<dbReference type="GeneID" id="25731459"/>
<proteinExistence type="predicted"/>
<evidence type="ECO:0000256" key="1">
    <source>
        <dbReference type="SAM" id="Phobius"/>
    </source>
</evidence>
<gene>
    <name evidence="2" type="ORF">MNEG_13946</name>
</gene>
<feature type="transmembrane region" description="Helical" evidence="1">
    <location>
        <begin position="41"/>
        <end position="62"/>
    </location>
</feature>
<dbReference type="Proteomes" id="UP000054498">
    <property type="component" value="Unassembled WGS sequence"/>
</dbReference>
<evidence type="ECO:0000313" key="3">
    <source>
        <dbReference type="Proteomes" id="UP000054498"/>
    </source>
</evidence>
<dbReference type="InterPro" id="IPR016439">
    <property type="entry name" value="Lag1/Lac1-like"/>
</dbReference>
<feature type="transmembrane region" description="Helical" evidence="1">
    <location>
        <begin position="141"/>
        <end position="161"/>
    </location>
</feature>
<dbReference type="RefSeq" id="XP_013893036.1">
    <property type="nucleotide sequence ID" value="XM_014037582.1"/>
</dbReference>
<dbReference type="GO" id="GO:0046513">
    <property type="term" value="P:ceramide biosynthetic process"/>
    <property type="evidence" value="ECO:0007669"/>
    <property type="project" value="InterPro"/>
</dbReference>
<dbReference type="AlphaFoldDB" id="A0A0D2LWV3"/>